<dbReference type="EMBL" id="JBANMG010000008">
    <property type="protein sequence ID" value="KAK6949718.1"/>
    <property type="molecule type" value="Genomic_DNA"/>
</dbReference>
<evidence type="ECO:0000313" key="2">
    <source>
        <dbReference type="Proteomes" id="UP001369815"/>
    </source>
</evidence>
<gene>
    <name evidence="1" type="ORF">Daesc_008038</name>
</gene>
<sequence>MSQSPSQTNMNVAWKVKQSEIEEFVKKGLKSTESTVAYLTSPHASGKSTTLISHIMKMILQYAPDDPSPRFIYVLPREVEKNLAREYLEDVIFQLEQQDTLSKDFCLSTYDEFFDVTSKPDWKWPKRVTIVADVELRSSVEGEIFFGLLAGMVHKKREPILSVLLMSPHRSQRTVTAFQKVVDRVQDITVPEVTPSLNIKYIDELDTKEVVRKINNVLGQDERARVVILSSKYDLKNIPSEKTSRINTADQLLDKIDDLARPILAVNLEVGTSARVNNLRLVVLHGSSDAVIFDKWAGHLARCKREVSKHEIAQGISWALKANTSEPVEVLVCMSSNKYNKLQIVEDPWSPAWNADMPRLILRIFSVWKDERLWRLPTRTPQDEFAFAETLQRLLPMGLVEQGKGGVNTFATTERGKAVLEIIKSLKSVQELDVHSAYLLAVARSGSESDNVSRVMIRMAFISAVGVANFCALNNQEVDGNLTISEAIREQCAGVGRENSWKGGLWAALGVYLKGQQDGVFRPDVAQVLQRGCLTVNSMMGYKISSLAAQFEDYVGKAAPVNEVHETELSDEEVAAVERHLMWAWLHRVLCFRCYPKTVFDVSSCREVQIYEDELMETETIMENSEVQQTGGFFAIYNALEVENKGGKILKPSDLTFIPRLHYRDVAKRTGMNWPSPILVVYPLAP</sequence>
<organism evidence="1 2">
    <name type="scientific">Daldinia eschscholtzii</name>
    <dbReference type="NCBI Taxonomy" id="292717"/>
    <lineage>
        <taxon>Eukaryota</taxon>
        <taxon>Fungi</taxon>
        <taxon>Dikarya</taxon>
        <taxon>Ascomycota</taxon>
        <taxon>Pezizomycotina</taxon>
        <taxon>Sordariomycetes</taxon>
        <taxon>Xylariomycetidae</taxon>
        <taxon>Xylariales</taxon>
        <taxon>Hypoxylaceae</taxon>
        <taxon>Daldinia</taxon>
    </lineage>
</organism>
<dbReference type="Proteomes" id="UP001369815">
    <property type="component" value="Unassembled WGS sequence"/>
</dbReference>
<evidence type="ECO:0000313" key="1">
    <source>
        <dbReference type="EMBL" id="KAK6949718.1"/>
    </source>
</evidence>
<name>A0AAX6MAL2_9PEZI</name>
<reference evidence="1 2" key="1">
    <citation type="journal article" date="2024" name="Front Chem Biol">
        <title>Unveiling the potential of Daldinia eschscholtzii MFLUCC 19-0629 through bioactivity and bioinformatics studies for enhanced sustainable agriculture production.</title>
        <authorList>
            <person name="Brooks S."/>
            <person name="Weaver J.A."/>
            <person name="Klomchit A."/>
            <person name="Alharthi S.A."/>
            <person name="Onlamun T."/>
            <person name="Nurani R."/>
            <person name="Vong T.K."/>
            <person name="Alberti F."/>
            <person name="Greco C."/>
        </authorList>
    </citation>
    <scope>NUCLEOTIDE SEQUENCE [LARGE SCALE GENOMIC DNA]</scope>
    <source>
        <strain evidence="1">MFLUCC 19-0629</strain>
    </source>
</reference>
<keyword evidence="2" id="KW-1185">Reference proteome</keyword>
<dbReference type="AlphaFoldDB" id="A0AAX6MAL2"/>
<proteinExistence type="predicted"/>
<protein>
    <submittedName>
        <fullName evidence="1">Uncharacterized protein</fullName>
    </submittedName>
</protein>
<comment type="caution">
    <text evidence="1">The sequence shown here is derived from an EMBL/GenBank/DDBJ whole genome shotgun (WGS) entry which is preliminary data.</text>
</comment>
<accession>A0AAX6MAL2</accession>